<protein>
    <submittedName>
        <fullName evidence="1">Uncharacterized protein</fullName>
    </submittedName>
</protein>
<sequence length="165" mass="18779">MGFRMEALSLICGGLGLHFDGFFKLNRQLGISLLHYWILIYISNCQMPNGHDRTEANAVRMLALSKDRIQDGMAANLKDFVLSNGEEAEFVGSEMEHMRTETLSQESYKLLVLRITRLYKRTETVSQESCLFNIPIILLQSITSIANLNNKWAAYAGQDGWNDRN</sequence>
<organism evidence="1 2">
    <name type="scientific">Smallanthus sonchifolius</name>
    <dbReference type="NCBI Taxonomy" id="185202"/>
    <lineage>
        <taxon>Eukaryota</taxon>
        <taxon>Viridiplantae</taxon>
        <taxon>Streptophyta</taxon>
        <taxon>Embryophyta</taxon>
        <taxon>Tracheophyta</taxon>
        <taxon>Spermatophyta</taxon>
        <taxon>Magnoliopsida</taxon>
        <taxon>eudicotyledons</taxon>
        <taxon>Gunneridae</taxon>
        <taxon>Pentapetalae</taxon>
        <taxon>asterids</taxon>
        <taxon>campanulids</taxon>
        <taxon>Asterales</taxon>
        <taxon>Asteraceae</taxon>
        <taxon>Asteroideae</taxon>
        <taxon>Heliantheae alliance</taxon>
        <taxon>Millerieae</taxon>
        <taxon>Smallanthus</taxon>
    </lineage>
</organism>
<reference evidence="2" key="1">
    <citation type="journal article" date="2022" name="Mol. Ecol. Resour.">
        <title>The genomes of chicory, endive, great burdock and yacon provide insights into Asteraceae palaeo-polyploidization history and plant inulin production.</title>
        <authorList>
            <person name="Fan W."/>
            <person name="Wang S."/>
            <person name="Wang H."/>
            <person name="Wang A."/>
            <person name="Jiang F."/>
            <person name="Liu H."/>
            <person name="Zhao H."/>
            <person name="Xu D."/>
            <person name="Zhang Y."/>
        </authorList>
    </citation>
    <scope>NUCLEOTIDE SEQUENCE [LARGE SCALE GENOMIC DNA]</scope>
    <source>
        <strain evidence="2">cv. Yunnan</strain>
    </source>
</reference>
<evidence type="ECO:0000313" key="2">
    <source>
        <dbReference type="Proteomes" id="UP001056120"/>
    </source>
</evidence>
<keyword evidence="2" id="KW-1185">Reference proteome</keyword>
<dbReference type="EMBL" id="CM042039">
    <property type="protein sequence ID" value="KAI3726266.1"/>
    <property type="molecule type" value="Genomic_DNA"/>
</dbReference>
<reference evidence="1 2" key="2">
    <citation type="journal article" date="2022" name="Mol. Ecol. Resour.">
        <title>The genomes of chicory, endive, great burdock and yacon provide insights into Asteraceae paleo-polyploidization history and plant inulin production.</title>
        <authorList>
            <person name="Fan W."/>
            <person name="Wang S."/>
            <person name="Wang H."/>
            <person name="Wang A."/>
            <person name="Jiang F."/>
            <person name="Liu H."/>
            <person name="Zhao H."/>
            <person name="Xu D."/>
            <person name="Zhang Y."/>
        </authorList>
    </citation>
    <scope>NUCLEOTIDE SEQUENCE [LARGE SCALE GENOMIC DNA]</scope>
    <source>
        <strain evidence="2">cv. Yunnan</strain>
        <tissue evidence="1">Leaves</tissue>
    </source>
</reference>
<comment type="caution">
    <text evidence="1">The sequence shown here is derived from an EMBL/GenBank/DDBJ whole genome shotgun (WGS) entry which is preliminary data.</text>
</comment>
<evidence type="ECO:0000313" key="1">
    <source>
        <dbReference type="EMBL" id="KAI3726266.1"/>
    </source>
</evidence>
<proteinExistence type="predicted"/>
<dbReference type="Proteomes" id="UP001056120">
    <property type="component" value="Linkage Group LG22"/>
</dbReference>
<name>A0ACB9BW85_9ASTR</name>
<accession>A0ACB9BW85</accession>
<gene>
    <name evidence="1" type="ORF">L1987_66063</name>
</gene>